<dbReference type="Proteomes" id="UP001145742">
    <property type="component" value="Unassembled WGS sequence"/>
</dbReference>
<gene>
    <name evidence="1" type="ORF">WISP_77323</name>
</gene>
<protein>
    <submittedName>
        <fullName evidence="1">Uncharacterized protein</fullName>
    </submittedName>
</protein>
<evidence type="ECO:0000313" key="1">
    <source>
        <dbReference type="EMBL" id="KAJ7415541.1"/>
    </source>
</evidence>
<name>A0ABQ9D5L3_9PASS</name>
<accession>A0ABQ9D5L3</accession>
<proteinExistence type="predicted"/>
<reference evidence="1" key="1">
    <citation type="submission" date="2019-10" db="EMBL/GenBank/DDBJ databases">
        <authorList>
            <person name="Soares A.E.R."/>
            <person name="Aleixo A."/>
            <person name="Schneider P."/>
            <person name="Miyaki C.Y."/>
            <person name="Schneider M.P."/>
            <person name="Mello C."/>
            <person name="Vasconcelos A.T.R."/>
        </authorList>
    </citation>
    <scope>NUCLEOTIDE SEQUENCE</scope>
    <source>
        <tissue evidence="1">Muscle</tissue>
    </source>
</reference>
<evidence type="ECO:0000313" key="2">
    <source>
        <dbReference type="Proteomes" id="UP001145742"/>
    </source>
</evidence>
<organism evidence="1 2">
    <name type="scientific">Willisornis vidua</name>
    <name type="common">Xingu scale-backed antbird</name>
    <dbReference type="NCBI Taxonomy" id="1566151"/>
    <lineage>
        <taxon>Eukaryota</taxon>
        <taxon>Metazoa</taxon>
        <taxon>Chordata</taxon>
        <taxon>Craniata</taxon>
        <taxon>Vertebrata</taxon>
        <taxon>Euteleostomi</taxon>
        <taxon>Archelosauria</taxon>
        <taxon>Archosauria</taxon>
        <taxon>Dinosauria</taxon>
        <taxon>Saurischia</taxon>
        <taxon>Theropoda</taxon>
        <taxon>Coelurosauria</taxon>
        <taxon>Aves</taxon>
        <taxon>Neognathae</taxon>
        <taxon>Neoaves</taxon>
        <taxon>Telluraves</taxon>
        <taxon>Australaves</taxon>
        <taxon>Passeriformes</taxon>
        <taxon>Thamnophilidae</taxon>
        <taxon>Willisornis</taxon>
    </lineage>
</organism>
<sequence length="79" mass="8862">MRMMKGLERKPYEEQQGALGLFSLEKERPHCSYNFLMRGRGGTGTDLFPVMTKPDRVQEVFAQYSQAHGVTLGDGPVQG</sequence>
<keyword evidence="2" id="KW-1185">Reference proteome</keyword>
<comment type="caution">
    <text evidence="1">The sequence shown here is derived from an EMBL/GenBank/DDBJ whole genome shotgun (WGS) entry which is preliminary data.</text>
</comment>
<dbReference type="EMBL" id="WHWB01033936">
    <property type="protein sequence ID" value="KAJ7415541.1"/>
    <property type="molecule type" value="Genomic_DNA"/>
</dbReference>